<comment type="caution">
    <text evidence="1">The sequence shown here is derived from an EMBL/GenBank/DDBJ whole genome shotgun (WGS) entry which is preliminary data.</text>
</comment>
<dbReference type="RefSeq" id="WP_124933360.1">
    <property type="nucleotide sequence ID" value="NZ_RQZC01000004.1"/>
</dbReference>
<dbReference type="AlphaFoldDB" id="A0A3P1V788"/>
<keyword evidence="2" id="KW-1185">Reference proteome</keyword>
<sequence>MPGRAVGGYGWPARPLLQLGEIWQWAWSQIKDQPLVLAGLPLWLVPSAILLPSLLSLLEPVEGALTACSSS</sequence>
<reference evidence="1 2" key="1">
    <citation type="submission" date="2018-11" db="EMBL/GenBank/DDBJ databases">
        <title>Genomes From Bacteria Associated with the Canine Oral Cavity: a Test Case for Automated Genome-Based Taxonomic Assignment.</title>
        <authorList>
            <person name="Coil D.A."/>
            <person name="Jospin G."/>
            <person name="Darling A.E."/>
            <person name="Wallis C."/>
            <person name="Davis I.J."/>
            <person name="Harris S."/>
            <person name="Eisen J.A."/>
            <person name="Holcombe L.J."/>
            <person name="O'Flynn C."/>
        </authorList>
    </citation>
    <scope>NUCLEOTIDE SEQUENCE [LARGE SCALE GENOMIC DNA]</scope>
    <source>
        <strain evidence="1 2">OH5050</strain>
    </source>
</reference>
<proteinExistence type="predicted"/>
<dbReference type="EMBL" id="RQZC01000004">
    <property type="protein sequence ID" value="RRD30001.1"/>
    <property type="molecule type" value="Genomic_DNA"/>
</dbReference>
<name>A0A3P1V788_9ACTO</name>
<evidence type="ECO:0000313" key="2">
    <source>
        <dbReference type="Proteomes" id="UP000271272"/>
    </source>
</evidence>
<evidence type="ECO:0000313" key="1">
    <source>
        <dbReference type="EMBL" id="RRD30001.1"/>
    </source>
</evidence>
<accession>A0A3P1V788</accession>
<dbReference type="Proteomes" id="UP000271272">
    <property type="component" value="Unassembled WGS sequence"/>
</dbReference>
<organism evidence="1 2">
    <name type="scientific">Actinomyces bowdenii</name>
    <dbReference type="NCBI Taxonomy" id="131109"/>
    <lineage>
        <taxon>Bacteria</taxon>
        <taxon>Bacillati</taxon>
        <taxon>Actinomycetota</taxon>
        <taxon>Actinomycetes</taxon>
        <taxon>Actinomycetales</taxon>
        <taxon>Actinomycetaceae</taxon>
        <taxon>Actinomyces</taxon>
    </lineage>
</organism>
<gene>
    <name evidence="1" type="ORF">EII10_04755</name>
</gene>
<protein>
    <submittedName>
        <fullName evidence="1">Uncharacterized protein</fullName>
    </submittedName>
</protein>